<dbReference type="RefSeq" id="WP_166277055.1">
    <property type="nucleotide sequence ID" value="NZ_JTHE03000104.1"/>
</dbReference>
<evidence type="ECO:0000313" key="2">
    <source>
        <dbReference type="Proteomes" id="UP000031561"/>
    </source>
</evidence>
<dbReference type="InterPro" id="IPR011990">
    <property type="entry name" value="TPR-like_helical_dom_sf"/>
</dbReference>
<dbReference type="Proteomes" id="UP000031561">
    <property type="component" value="Unassembled WGS sequence"/>
</dbReference>
<accession>A0ABD4T8B7</accession>
<dbReference type="AlphaFoldDB" id="A0ABD4T8B7"/>
<keyword evidence="2" id="KW-1185">Reference proteome</keyword>
<dbReference type="InterPro" id="IPR019734">
    <property type="entry name" value="TPR_rpt"/>
</dbReference>
<organism evidence="1 2">
    <name type="scientific">Lyngbya confervoides BDU141951</name>
    <dbReference type="NCBI Taxonomy" id="1574623"/>
    <lineage>
        <taxon>Bacteria</taxon>
        <taxon>Bacillati</taxon>
        <taxon>Cyanobacteriota</taxon>
        <taxon>Cyanophyceae</taxon>
        <taxon>Oscillatoriophycideae</taxon>
        <taxon>Oscillatoriales</taxon>
        <taxon>Microcoleaceae</taxon>
        <taxon>Lyngbya</taxon>
    </lineage>
</organism>
<dbReference type="Gene3D" id="1.25.40.10">
    <property type="entry name" value="Tetratricopeptide repeat domain"/>
    <property type="match status" value="2"/>
</dbReference>
<protein>
    <submittedName>
        <fullName evidence="1">Tetratricopeptide repeat protein</fullName>
    </submittedName>
</protein>
<reference evidence="1 2" key="1">
    <citation type="journal article" date="2015" name="Genome Announc.">
        <title>Draft Genome Sequence of Filamentous Marine Cyanobacterium Lyngbya confervoides Strain BDU141951.</title>
        <authorList>
            <person name="Chandrababunaidu M.M."/>
            <person name="Sen D."/>
            <person name="Tripathy S."/>
        </authorList>
    </citation>
    <scope>NUCLEOTIDE SEQUENCE [LARGE SCALE GENOMIC DNA]</scope>
    <source>
        <strain evidence="1 2">BDU141951</strain>
    </source>
</reference>
<proteinExistence type="predicted"/>
<dbReference type="SUPFAM" id="SSF48452">
    <property type="entry name" value="TPR-like"/>
    <property type="match status" value="1"/>
</dbReference>
<dbReference type="EMBL" id="JTHE03000104">
    <property type="protein sequence ID" value="MCM1984779.1"/>
    <property type="molecule type" value="Genomic_DNA"/>
</dbReference>
<sequence>MADSLLEQYQALIAEFVEMTLNGKFASKGQVARTLKTRLEPGSGELFERSLQGVTQQADQAVTAAADEIKQAKALRRRRALKMIQEAWSEVHQDFIADHLQAQIIRQLIRTEPEAMLRQFLILIDPNLESQLNRDQLQQLAKMILARGESHPEAQTLDQIGKGVTQALQRWSELEADLLGWIYETAQGRIGFGGAPGTTGPWVYWQKRLSPSWVKQVLGTLSMQQSLVEWLEAQPKVDLADWVEMGLVFQWLQRGLIAWFDRQAYDPKAGPRLSISVYLTFATLWAECAEGFRQATLLSPSTRDCLAEACVLCSLQLLRAFTRQPYFPLYGGIFAAFSGGYLKQTLDYLDLPLKWVEGVQEKARLLTLIGTSQQVLGQLPSAIAFHRQALELAQQTQDSACEIANLNHLSRVALAQQEFPEAIDQAQRALLVSRERGDRQGQAHALANLGSSEVAQAQQQERSQGYDQAMAYLEQGLKLAEQDGDRPSEALCCLHLGLAYLNQGQAEVALRYLTQGLNAAKQVGDMARLGQLYTQLAEAHYAVGQMEAAVCQAVLGMSLLNQIQSPQWRQAAGLLSVIQGKQPDHFLQDLQKAQADIKAVIGIDGYDAVLDLIEQYRKS</sequence>
<dbReference type="PANTHER" id="PTHR10098">
    <property type="entry name" value="RAPSYN-RELATED"/>
    <property type="match status" value="1"/>
</dbReference>
<gene>
    <name evidence="1" type="ORF">QQ91_0018310</name>
</gene>
<dbReference type="SMART" id="SM00028">
    <property type="entry name" value="TPR"/>
    <property type="match status" value="4"/>
</dbReference>
<evidence type="ECO:0000313" key="1">
    <source>
        <dbReference type="EMBL" id="MCM1984779.1"/>
    </source>
</evidence>
<dbReference type="Pfam" id="PF13424">
    <property type="entry name" value="TPR_12"/>
    <property type="match status" value="1"/>
</dbReference>
<comment type="caution">
    <text evidence="1">The sequence shown here is derived from an EMBL/GenBank/DDBJ whole genome shotgun (WGS) entry which is preliminary data.</text>
</comment>
<dbReference type="PANTHER" id="PTHR10098:SF108">
    <property type="entry name" value="TETRATRICOPEPTIDE REPEAT PROTEIN 28"/>
    <property type="match status" value="1"/>
</dbReference>
<name>A0ABD4T8B7_9CYAN</name>